<keyword evidence="3" id="KW-1185">Reference proteome</keyword>
<dbReference type="AlphaFoldDB" id="A0A2T4YTR2"/>
<gene>
    <name evidence="2" type="ORF">C8J24_0588</name>
</gene>
<accession>A0A2T4YTR2</accession>
<name>A0A2T4YTR2_9SPHN</name>
<comment type="caution">
    <text evidence="2">The sequence shown here is derived from an EMBL/GenBank/DDBJ whole genome shotgun (WGS) entry which is preliminary data.</text>
</comment>
<proteinExistence type="predicted"/>
<feature type="signal peptide" evidence="1">
    <location>
        <begin position="1"/>
        <end position="22"/>
    </location>
</feature>
<keyword evidence="1" id="KW-0732">Signal</keyword>
<dbReference type="EMBL" id="PZZN01000001">
    <property type="protein sequence ID" value="PTM47203.1"/>
    <property type="molecule type" value="Genomic_DNA"/>
</dbReference>
<dbReference type="Proteomes" id="UP000240996">
    <property type="component" value="Unassembled WGS sequence"/>
</dbReference>
<dbReference type="GeneID" id="93691594"/>
<evidence type="ECO:0000256" key="1">
    <source>
        <dbReference type="SAM" id="SignalP"/>
    </source>
</evidence>
<sequence>MKRVMMLLMAGAVMSGVAAYMAAARTLPGTGRVAPAETGPR</sequence>
<feature type="chain" id="PRO_5015673664" evidence="1">
    <location>
        <begin position="23"/>
        <end position="41"/>
    </location>
</feature>
<organism evidence="2 3">
    <name type="scientific">Sphingomonas aerolata</name>
    <dbReference type="NCBI Taxonomy" id="185951"/>
    <lineage>
        <taxon>Bacteria</taxon>
        <taxon>Pseudomonadati</taxon>
        <taxon>Pseudomonadota</taxon>
        <taxon>Alphaproteobacteria</taxon>
        <taxon>Sphingomonadales</taxon>
        <taxon>Sphingomonadaceae</taxon>
        <taxon>Sphingomonas</taxon>
    </lineage>
</organism>
<reference evidence="2 3" key="1">
    <citation type="submission" date="2018-04" db="EMBL/GenBank/DDBJ databases">
        <title>Genomic Encyclopedia of Type Strains, Phase III (KMG-III): the genomes of soil and plant-associated and newly described type strains.</title>
        <authorList>
            <person name="Whitman W."/>
        </authorList>
    </citation>
    <scope>NUCLEOTIDE SEQUENCE [LARGE SCALE GENOMIC DNA]</scope>
    <source>
        <strain evidence="2 3">NW12</strain>
    </source>
</reference>
<evidence type="ECO:0000313" key="3">
    <source>
        <dbReference type="Proteomes" id="UP000240996"/>
    </source>
</evidence>
<dbReference type="RefSeq" id="WP_261362615.1">
    <property type="nucleotide sequence ID" value="NZ_CP098762.1"/>
</dbReference>
<evidence type="ECO:0000313" key="2">
    <source>
        <dbReference type="EMBL" id="PTM47203.1"/>
    </source>
</evidence>
<protein>
    <submittedName>
        <fullName evidence="2">Uncharacterized protein</fullName>
    </submittedName>
</protein>